<comment type="caution">
    <text evidence="1">The sequence shown here is derived from an EMBL/GenBank/DDBJ whole genome shotgun (WGS) entry which is preliminary data.</text>
</comment>
<sequence>MKIFYSFFLLFLTFSVRITYAQLDNSALEKKLTVQAEYDQDFRIGLDAFGFLKNNEYFNDIADGYTLFGYHLNPKLVYFPAEFIRIEAGALLWQDFGTTRYNQVRPTFTVKLQKPHYQLLFGNLQANVSHRYIEPLYDLEKVINDPLENGIQFIWHRDKLWLDSWIDWEKMIYKGDPFREEIAGGLSAEQRLFQDEVRGWRLSLPVQFTAQHKGGQIDAASLPLVTLFNGAVGFKLRKSIDGNFWKAWHTENYLVGFKDFSNVYQYPFTSGTGLYLNAGLDTRVQNVMLSYWRGNGYLAEQGGRLFQSASTTFKKPNYLEKERELLILRFSHDIKLLEDMFLTLRLEPLYDFNDPQLEFSSSFYVRYNTDLFVTKRKK</sequence>
<keyword evidence="2" id="KW-1185">Reference proteome</keyword>
<evidence type="ECO:0000313" key="2">
    <source>
        <dbReference type="Proteomes" id="UP000321532"/>
    </source>
</evidence>
<dbReference type="AlphaFoldDB" id="A0A512ARN6"/>
<accession>A0A512ARN6</accession>
<evidence type="ECO:0000313" key="1">
    <source>
        <dbReference type="EMBL" id="GEO02375.1"/>
    </source>
</evidence>
<proteinExistence type="predicted"/>
<dbReference type="RefSeq" id="WP_246150695.1">
    <property type="nucleotide sequence ID" value="NZ_BJYS01000001.1"/>
</dbReference>
<organism evidence="1 2">
    <name type="scientific">Adhaeribacter aerolatus</name>
    <dbReference type="NCBI Taxonomy" id="670289"/>
    <lineage>
        <taxon>Bacteria</taxon>
        <taxon>Pseudomonadati</taxon>
        <taxon>Bacteroidota</taxon>
        <taxon>Cytophagia</taxon>
        <taxon>Cytophagales</taxon>
        <taxon>Hymenobacteraceae</taxon>
        <taxon>Adhaeribacter</taxon>
    </lineage>
</organism>
<gene>
    <name evidence="1" type="ORF">AAE02nite_00390</name>
</gene>
<dbReference type="Proteomes" id="UP000321532">
    <property type="component" value="Unassembled WGS sequence"/>
</dbReference>
<reference evidence="1 2" key="1">
    <citation type="submission" date="2019-07" db="EMBL/GenBank/DDBJ databases">
        <title>Whole genome shotgun sequence of Adhaeribacter aerolatus NBRC 106133.</title>
        <authorList>
            <person name="Hosoyama A."/>
            <person name="Uohara A."/>
            <person name="Ohji S."/>
            <person name="Ichikawa N."/>
        </authorList>
    </citation>
    <scope>NUCLEOTIDE SEQUENCE [LARGE SCALE GENOMIC DNA]</scope>
    <source>
        <strain evidence="1 2">NBRC 106133</strain>
    </source>
</reference>
<name>A0A512ARN6_9BACT</name>
<protein>
    <submittedName>
        <fullName evidence="1">Uncharacterized protein</fullName>
    </submittedName>
</protein>
<dbReference type="EMBL" id="BJYS01000001">
    <property type="protein sequence ID" value="GEO02375.1"/>
    <property type="molecule type" value="Genomic_DNA"/>
</dbReference>